<organism evidence="2 3">
    <name type="scientific">Metarhizium rileyi (strain RCEF 4871)</name>
    <name type="common">Nomuraea rileyi</name>
    <dbReference type="NCBI Taxonomy" id="1649241"/>
    <lineage>
        <taxon>Eukaryota</taxon>
        <taxon>Fungi</taxon>
        <taxon>Dikarya</taxon>
        <taxon>Ascomycota</taxon>
        <taxon>Pezizomycotina</taxon>
        <taxon>Sordariomycetes</taxon>
        <taxon>Hypocreomycetidae</taxon>
        <taxon>Hypocreales</taxon>
        <taxon>Clavicipitaceae</taxon>
        <taxon>Metarhizium</taxon>
    </lineage>
</organism>
<reference evidence="3" key="1">
    <citation type="submission" date="2018-12" db="EMBL/GenBank/DDBJ databases">
        <title>The complete genome of Metarhizium rileyi, a key fungal pathogen of Lepidoptera.</title>
        <authorList>
            <person name="Binneck E."/>
            <person name="Lastra C.C.L."/>
            <person name="Sosa-Gomez D.R."/>
        </authorList>
    </citation>
    <scope>NUCLEOTIDE SEQUENCE [LARGE SCALE GENOMIC DNA]</scope>
    <source>
        <strain evidence="3">Cep018-CH2</strain>
    </source>
</reference>
<gene>
    <name evidence="2" type="ORF">ED733_000282</name>
</gene>
<dbReference type="Proteomes" id="UP000317257">
    <property type="component" value="Unassembled WGS sequence"/>
</dbReference>
<evidence type="ECO:0000313" key="3">
    <source>
        <dbReference type="Proteomes" id="UP000317257"/>
    </source>
</evidence>
<dbReference type="EMBL" id="SBHS01000061">
    <property type="protein sequence ID" value="TWU70792.1"/>
    <property type="molecule type" value="Genomic_DNA"/>
</dbReference>
<feature type="compositionally biased region" description="Polar residues" evidence="1">
    <location>
        <begin position="563"/>
        <end position="573"/>
    </location>
</feature>
<dbReference type="AlphaFoldDB" id="A0A5C6FZA4"/>
<accession>A0A5C6FZA4</accession>
<comment type="caution">
    <text evidence="2">The sequence shown here is derived from an EMBL/GenBank/DDBJ whole genome shotgun (WGS) entry which is preliminary data.</text>
</comment>
<evidence type="ECO:0000256" key="1">
    <source>
        <dbReference type="SAM" id="MobiDB-lite"/>
    </source>
</evidence>
<protein>
    <submittedName>
        <fullName evidence="2">Uncharacterized protein</fullName>
    </submittedName>
</protein>
<proteinExistence type="predicted"/>
<evidence type="ECO:0000313" key="2">
    <source>
        <dbReference type="EMBL" id="TWU70792.1"/>
    </source>
</evidence>
<sequence>MASTQVTCGRKRSLLRTFGSRRRYKDFAVSISAPSGDAFATPTRPITEASPHRLSNNFDKVDGGSGSADGGSHGGTRRSQNSRAMIVDISSKRPLKNIANGVTDTPGPHLSPFEMHPVLISAPEPPRQSPAESVLRRNSFGAPYSNHGTQHNRRYTTNSAQLDKTAELLKLLETSTADMEDRPLLNGELGLPPQAKRTLSVQEELAGQRSSSLRAMRGCVHKASAEEINDKVREMLAATDALKPTTPQKTQGSRKLASMASSRVFTRMSDAIGRMYSKSASPEAQNGDPESRLRLEGIGIPLGQSFSRANTSHSSIRSTEIRLNEVRNLNRSKVQQTIGSQVFRQPIAFNENPALCRERGQQTSDRDRLASTERRRSELCFYSSSMNPFEAEDDFENNLENGILNVSPAGSSTPRICINRASGSSTGEDDVGDWSGSSIGKIDLARIVKVGKNDAGSPKIRQVELQSATGLKDPSQKHWQHSKRERNMQMDDFGIAKKHPSPSKKDLEELELALQRYKPSEGSHIQDDADELANSNLSVAEALAAKDPNKKLRTKGMQRESTKTQQRATSQMFLSRIPRPSCQVGQRGSLETRLAVDCRPKNAVPGEPDELV</sequence>
<name>A0A5C6FZA4_METRR</name>
<feature type="region of interest" description="Disordered" evidence="1">
    <location>
        <begin position="32"/>
        <end position="84"/>
    </location>
</feature>
<feature type="region of interest" description="Disordered" evidence="1">
    <location>
        <begin position="547"/>
        <end position="589"/>
    </location>
</feature>
<feature type="compositionally biased region" description="Gly residues" evidence="1">
    <location>
        <begin position="63"/>
        <end position="74"/>
    </location>
</feature>